<proteinExistence type="predicted"/>
<keyword evidence="4" id="KW-1185">Reference proteome</keyword>
<dbReference type="PANTHER" id="PTHR11895:SF170">
    <property type="entry name" value="AMIDASE"/>
    <property type="match status" value="1"/>
</dbReference>
<feature type="region of interest" description="Disordered" evidence="1">
    <location>
        <begin position="149"/>
        <end position="174"/>
    </location>
</feature>
<comment type="caution">
    <text evidence="3">The sequence shown here is derived from an EMBL/GenBank/DDBJ whole genome shotgun (WGS) entry which is preliminary data.</text>
</comment>
<gene>
    <name evidence="3" type="ORF">BJ958_003514</name>
</gene>
<dbReference type="EMBL" id="JACCBF010000001">
    <property type="protein sequence ID" value="NYD31968.1"/>
    <property type="molecule type" value="Genomic_DNA"/>
</dbReference>
<dbReference type="GO" id="GO:0004040">
    <property type="term" value="F:amidase activity"/>
    <property type="evidence" value="ECO:0007669"/>
    <property type="project" value="UniProtKB-EC"/>
</dbReference>
<protein>
    <submittedName>
        <fullName evidence="3">Amidase</fullName>
        <ecNumber evidence="3">3.5.1.4</ecNumber>
    </submittedName>
</protein>
<dbReference type="Gene3D" id="1.10.20.60">
    <property type="entry name" value="Glu-tRNAGln amidotransferase C subunit, N-terminal domain"/>
    <property type="match status" value="1"/>
</dbReference>
<dbReference type="RefSeq" id="WP_179728210.1">
    <property type="nucleotide sequence ID" value="NZ_BAABEF010000001.1"/>
</dbReference>
<dbReference type="InterPro" id="IPR000120">
    <property type="entry name" value="Amidase"/>
</dbReference>
<evidence type="ECO:0000313" key="4">
    <source>
        <dbReference type="Proteomes" id="UP000582231"/>
    </source>
</evidence>
<feature type="domain" description="Amidase" evidence="2">
    <location>
        <begin position="81"/>
        <end position="490"/>
    </location>
</feature>
<organism evidence="3 4">
    <name type="scientific">Nocardioides kongjuensis</name>
    <dbReference type="NCBI Taxonomy" id="349522"/>
    <lineage>
        <taxon>Bacteria</taxon>
        <taxon>Bacillati</taxon>
        <taxon>Actinomycetota</taxon>
        <taxon>Actinomycetes</taxon>
        <taxon>Propionibacteriales</taxon>
        <taxon>Nocardioidaceae</taxon>
        <taxon>Nocardioides</taxon>
    </lineage>
</organism>
<dbReference type="InterPro" id="IPR023631">
    <property type="entry name" value="Amidase_dom"/>
</dbReference>
<evidence type="ECO:0000313" key="3">
    <source>
        <dbReference type="EMBL" id="NYD31968.1"/>
    </source>
</evidence>
<dbReference type="InterPro" id="IPR036928">
    <property type="entry name" value="AS_sf"/>
</dbReference>
<dbReference type="SUPFAM" id="SSF75304">
    <property type="entry name" value="Amidase signature (AS) enzymes"/>
    <property type="match status" value="1"/>
</dbReference>
<sequence length="513" mass="54337">MPMERPTASALAQIAAAYGFDVSPDDLQHYRVAADESMAAWDLVELLYAEHVPAAPDRTWTHPSDDDNPLGAWYVQTEIQECNDGPLAGRRIVIKDNTSVAGVPMMNGSRMLEGFTPREDATVVSRLLRAGAVIVGKSVCEDLCMSAGSHTSKTGPVRNPWDPSRSTGGSSSGSGVLVATGEADMAVSGDQGGSIRIPAACLGVVGHKPTWGLVPYTGAVPVELTLDHLGPTARTVTDAAQMLTVIAGTDGLDPRQPSFLEPTDYAGRLDEGVAGLRVGVVTEGFGHANSEPEVDETVRAAVGFLRSAGTVAEEVSIPWHLHAAALFSVIAFEGALAQLVDGNTFGSGWKGRYDPELMSYYGSRRQRDPAAFSESLHLTMLAGRHARNTAHGRHYAMARNLEPTLSAAYDDALRHYDVLVMPTSPIRATPLPGPGAEIPEILARGTEMLANTAAFNVTGHPACSVPAGMAGGLPVGMMIIGRKFDDAAVLRVAHAFEAEVGGFQRWERTKDHA</sequence>
<reference evidence="3 4" key="1">
    <citation type="submission" date="2020-07" db="EMBL/GenBank/DDBJ databases">
        <title>Sequencing the genomes of 1000 actinobacteria strains.</title>
        <authorList>
            <person name="Klenk H.-P."/>
        </authorList>
    </citation>
    <scope>NUCLEOTIDE SEQUENCE [LARGE SCALE GENOMIC DNA]</scope>
    <source>
        <strain evidence="3 4">DSM 19082</strain>
    </source>
</reference>
<name>A0A852RN08_9ACTN</name>
<evidence type="ECO:0000259" key="2">
    <source>
        <dbReference type="Pfam" id="PF01425"/>
    </source>
</evidence>
<accession>A0A852RN08</accession>
<dbReference type="EC" id="3.5.1.4" evidence="3"/>
<dbReference type="AlphaFoldDB" id="A0A852RN08"/>
<feature type="compositionally biased region" description="Low complexity" evidence="1">
    <location>
        <begin position="164"/>
        <end position="174"/>
    </location>
</feature>
<dbReference type="Gene3D" id="3.90.1300.10">
    <property type="entry name" value="Amidase signature (AS) domain"/>
    <property type="match status" value="1"/>
</dbReference>
<dbReference type="NCBIfam" id="NF005565">
    <property type="entry name" value="PRK07235.1"/>
    <property type="match status" value="1"/>
</dbReference>
<dbReference type="PANTHER" id="PTHR11895">
    <property type="entry name" value="TRANSAMIDASE"/>
    <property type="match status" value="1"/>
</dbReference>
<dbReference type="Proteomes" id="UP000582231">
    <property type="component" value="Unassembled WGS sequence"/>
</dbReference>
<dbReference type="Pfam" id="PF01425">
    <property type="entry name" value="Amidase"/>
    <property type="match status" value="1"/>
</dbReference>
<evidence type="ECO:0000256" key="1">
    <source>
        <dbReference type="SAM" id="MobiDB-lite"/>
    </source>
</evidence>
<keyword evidence="3" id="KW-0378">Hydrolase</keyword>